<dbReference type="NCBIfam" id="TIGR01352">
    <property type="entry name" value="tonB_Cterm"/>
    <property type="match status" value="1"/>
</dbReference>
<evidence type="ECO:0000256" key="3">
    <source>
        <dbReference type="ARBA" id="ARBA00022448"/>
    </source>
</evidence>
<keyword evidence="13" id="KW-1185">Reference proteome</keyword>
<keyword evidence="4" id="KW-1003">Cell membrane</keyword>
<keyword evidence="5" id="KW-0997">Cell inner membrane</keyword>
<dbReference type="PANTHER" id="PTHR33446:SF2">
    <property type="entry name" value="PROTEIN TONB"/>
    <property type="match status" value="1"/>
</dbReference>
<comment type="subcellular location">
    <subcellularLocation>
        <location evidence="1">Cell inner membrane</location>
        <topology evidence="1">Single-pass membrane protein</topology>
        <orientation evidence="1">Periplasmic side</orientation>
    </subcellularLocation>
</comment>
<keyword evidence="3" id="KW-0813">Transport</keyword>
<keyword evidence="7" id="KW-0653">Protein transport</keyword>
<dbReference type="KEGG" id="mmab:HQ865_04555"/>
<evidence type="ECO:0000256" key="8">
    <source>
        <dbReference type="ARBA" id="ARBA00022989"/>
    </source>
</evidence>
<comment type="similarity">
    <text evidence="2">Belongs to the TonB family.</text>
</comment>
<feature type="signal peptide" evidence="10">
    <location>
        <begin position="1"/>
        <end position="19"/>
    </location>
</feature>
<dbReference type="GO" id="GO:0031992">
    <property type="term" value="F:energy transducer activity"/>
    <property type="evidence" value="ECO:0007669"/>
    <property type="project" value="TreeGrafter"/>
</dbReference>
<feature type="chain" id="PRO_5028863022" evidence="10">
    <location>
        <begin position="20"/>
        <end position="133"/>
    </location>
</feature>
<evidence type="ECO:0000313" key="12">
    <source>
        <dbReference type="EMBL" id="QKJ29052.1"/>
    </source>
</evidence>
<dbReference type="Proteomes" id="UP000505355">
    <property type="component" value="Chromosome"/>
</dbReference>
<name>A0A7D4QDP2_9SPHI</name>
<keyword evidence="6" id="KW-0812">Transmembrane</keyword>
<keyword evidence="10" id="KW-0732">Signal</keyword>
<evidence type="ECO:0000256" key="1">
    <source>
        <dbReference type="ARBA" id="ARBA00004383"/>
    </source>
</evidence>
<evidence type="ECO:0000256" key="10">
    <source>
        <dbReference type="SAM" id="SignalP"/>
    </source>
</evidence>
<dbReference type="GO" id="GO:0015031">
    <property type="term" value="P:protein transport"/>
    <property type="evidence" value="ECO:0007669"/>
    <property type="project" value="UniProtKB-KW"/>
</dbReference>
<dbReference type="GO" id="GO:0055085">
    <property type="term" value="P:transmembrane transport"/>
    <property type="evidence" value="ECO:0007669"/>
    <property type="project" value="InterPro"/>
</dbReference>
<dbReference type="SUPFAM" id="SSF74653">
    <property type="entry name" value="TolA/TonB C-terminal domain"/>
    <property type="match status" value="1"/>
</dbReference>
<dbReference type="RefSeq" id="WP_173413750.1">
    <property type="nucleotide sequence ID" value="NZ_CP054139.1"/>
</dbReference>
<evidence type="ECO:0000256" key="4">
    <source>
        <dbReference type="ARBA" id="ARBA00022475"/>
    </source>
</evidence>
<evidence type="ECO:0000256" key="5">
    <source>
        <dbReference type="ARBA" id="ARBA00022519"/>
    </source>
</evidence>
<accession>A0A7D4QDP2</accession>
<feature type="domain" description="TonB C-terminal" evidence="11">
    <location>
        <begin position="41"/>
        <end position="133"/>
    </location>
</feature>
<reference evidence="12 13" key="1">
    <citation type="submission" date="2020-05" db="EMBL/GenBank/DDBJ databases">
        <title>Mucilaginibacter mali sp. nov.</title>
        <authorList>
            <person name="Kim H.S."/>
            <person name="Lee K.C."/>
            <person name="Suh M.K."/>
            <person name="Kim J.-S."/>
            <person name="Han K.-I."/>
            <person name="Eom M.K."/>
            <person name="Shin Y.K."/>
            <person name="Lee J.-S."/>
        </authorList>
    </citation>
    <scope>NUCLEOTIDE SEQUENCE [LARGE SCALE GENOMIC DNA]</scope>
    <source>
        <strain evidence="12 13">G2-14</strain>
    </source>
</reference>
<evidence type="ECO:0000256" key="7">
    <source>
        <dbReference type="ARBA" id="ARBA00022927"/>
    </source>
</evidence>
<proteinExistence type="inferred from homology"/>
<dbReference type="AlphaFoldDB" id="A0A7D4QDP2"/>
<sequence length="133" mass="14724">MKKYLIAALLVFEVCIAKAQTKPDSSEVFSKEIDVSAEFPGGLNAFGMFLARNIRYPADARFKHIQGKVYLTYVVEKDGRLSDIKVIKGVSKDLDAEAVRVMKLSPKWVPGQKAGVVARQQYTVPISFALADD</sequence>
<evidence type="ECO:0000313" key="13">
    <source>
        <dbReference type="Proteomes" id="UP000505355"/>
    </source>
</evidence>
<dbReference type="InterPro" id="IPR006260">
    <property type="entry name" value="TonB/TolA_C"/>
</dbReference>
<evidence type="ECO:0000259" key="11">
    <source>
        <dbReference type="PROSITE" id="PS52015"/>
    </source>
</evidence>
<dbReference type="EMBL" id="CP054139">
    <property type="protein sequence ID" value="QKJ29052.1"/>
    <property type="molecule type" value="Genomic_DNA"/>
</dbReference>
<dbReference type="PROSITE" id="PS52015">
    <property type="entry name" value="TONB_CTD"/>
    <property type="match status" value="1"/>
</dbReference>
<keyword evidence="8" id="KW-1133">Transmembrane helix</keyword>
<evidence type="ECO:0000256" key="9">
    <source>
        <dbReference type="ARBA" id="ARBA00023136"/>
    </source>
</evidence>
<dbReference type="InterPro" id="IPR037682">
    <property type="entry name" value="TonB_C"/>
</dbReference>
<organism evidence="12 13">
    <name type="scientific">Mucilaginibacter mali</name>
    <dbReference type="NCBI Taxonomy" id="2740462"/>
    <lineage>
        <taxon>Bacteria</taxon>
        <taxon>Pseudomonadati</taxon>
        <taxon>Bacteroidota</taxon>
        <taxon>Sphingobacteriia</taxon>
        <taxon>Sphingobacteriales</taxon>
        <taxon>Sphingobacteriaceae</taxon>
        <taxon>Mucilaginibacter</taxon>
    </lineage>
</organism>
<dbReference type="Gene3D" id="3.30.1150.10">
    <property type="match status" value="1"/>
</dbReference>
<gene>
    <name evidence="12" type="ORF">HQ865_04555</name>
</gene>
<dbReference type="Pfam" id="PF03544">
    <property type="entry name" value="TonB_C"/>
    <property type="match status" value="1"/>
</dbReference>
<evidence type="ECO:0000256" key="2">
    <source>
        <dbReference type="ARBA" id="ARBA00006555"/>
    </source>
</evidence>
<dbReference type="PANTHER" id="PTHR33446">
    <property type="entry name" value="PROTEIN TONB-RELATED"/>
    <property type="match status" value="1"/>
</dbReference>
<dbReference type="InterPro" id="IPR051045">
    <property type="entry name" value="TonB-dependent_transducer"/>
</dbReference>
<dbReference type="GO" id="GO:0098797">
    <property type="term" value="C:plasma membrane protein complex"/>
    <property type="evidence" value="ECO:0007669"/>
    <property type="project" value="TreeGrafter"/>
</dbReference>
<protein>
    <submittedName>
        <fullName evidence="12">Energy transducer TonB</fullName>
    </submittedName>
</protein>
<evidence type="ECO:0000256" key="6">
    <source>
        <dbReference type="ARBA" id="ARBA00022692"/>
    </source>
</evidence>
<keyword evidence="9" id="KW-0472">Membrane</keyword>